<dbReference type="Proteomes" id="UP000297741">
    <property type="component" value="Unassembled WGS sequence"/>
</dbReference>
<dbReference type="RefSeq" id="WP_135431864.1">
    <property type="nucleotide sequence ID" value="NZ_RPEM01000008.1"/>
</dbReference>
<proteinExistence type="predicted"/>
<dbReference type="InterPro" id="IPR002750">
    <property type="entry name" value="CobE/GbiG_C"/>
</dbReference>
<dbReference type="InterPro" id="IPR036518">
    <property type="entry name" value="CobE/GbiG_C_sf"/>
</dbReference>
<dbReference type="Pfam" id="PF01890">
    <property type="entry name" value="CbiG_C"/>
    <property type="match status" value="1"/>
</dbReference>
<evidence type="ECO:0000259" key="1">
    <source>
        <dbReference type="Pfam" id="PF01890"/>
    </source>
</evidence>
<name>A0ABY2KJI3_9RHOB</name>
<gene>
    <name evidence="2" type="ORF">EEB11_12565</name>
</gene>
<feature type="domain" description="CobE/GbiG C-terminal" evidence="1">
    <location>
        <begin position="3"/>
        <end position="115"/>
    </location>
</feature>
<dbReference type="GO" id="GO:0008168">
    <property type="term" value="F:methyltransferase activity"/>
    <property type="evidence" value="ECO:0007669"/>
    <property type="project" value="UniProtKB-KW"/>
</dbReference>
<evidence type="ECO:0000313" key="2">
    <source>
        <dbReference type="EMBL" id="TGD42585.1"/>
    </source>
</evidence>
<dbReference type="SUPFAM" id="SSF159664">
    <property type="entry name" value="CobE/GbiG C-terminal domain-like"/>
    <property type="match status" value="1"/>
</dbReference>
<comment type="caution">
    <text evidence="2">The sequence shown here is derived from an EMBL/GenBank/DDBJ whole genome shotgun (WGS) entry which is preliminary data.</text>
</comment>
<dbReference type="EMBL" id="RPEM01000008">
    <property type="protein sequence ID" value="TGD42585.1"/>
    <property type="molecule type" value="Genomic_DNA"/>
</dbReference>
<accession>A0ABY2KJI3</accession>
<dbReference type="Gene3D" id="3.30.420.180">
    <property type="entry name" value="CobE/GbiG C-terminal domain"/>
    <property type="match status" value="1"/>
</dbReference>
<keyword evidence="2" id="KW-0489">Methyltransferase</keyword>
<sequence length="122" mass="11669">MKVAGFGFRDGAPLVALRAALGLVEQAGGPATALATATSKAGAAALSALAIERGLVVLAVPVAGVATPTRSPRVQAMFGTGSVAEAAALSGAGPDATLIVGRMTSPDGMATCAMALSNGAHP</sequence>
<dbReference type="GO" id="GO:0032259">
    <property type="term" value="P:methylation"/>
    <property type="evidence" value="ECO:0007669"/>
    <property type="project" value="UniProtKB-KW"/>
</dbReference>
<keyword evidence="3" id="KW-1185">Reference proteome</keyword>
<keyword evidence="2" id="KW-0808">Transferase</keyword>
<protein>
    <submittedName>
        <fullName evidence="2">Precorrin methylase</fullName>
    </submittedName>
</protein>
<reference evidence="2 3" key="1">
    <citation type="submission" date="2018-11" db="EMBL/GenBank/DDBJ databases">
        <title>Tabrizicola sp. isolated from sediment of alpine lake.</title>
        <authorList>
            <person name="Liu Z."/>
        </authorList>
    </citation>
    <scope>NUCLEOTIDE SEQUENCE [LARGE SCALE GENOMIC DNA]</scope>
    <source>
        <strain evidence="2 3">DRYC-M-16</strain>
    </source>
</reference>
<evidence type="ECO:0000313" key="3">
    <source>
        <dbReference type="Proteomes" id="UP000297741"/>
    </source>
</evidence>
<organism evidence="2 3">
    <name type="scientific">Pseudotabrizicola sediminis</name>
    <dbReference type="NCBI Taxonomy" id="2486418"/>
    <lineage>
        <taxon>Bacteria</taxon>
        <taxon>Pseudomonadati</taxon>
        <taxon>Pseudomonadota</taxon>
        <taxon>Alphaproteobacteria</taxon>
        <taxon>Rhodobacterales</taxon>
        <taxon>Paracoccaceae</taxon>
        <taxon>Pseudotabrizicola</taxon>
    </lineage>
</organism>